<organism evidence="2">
    <name type="scientific">Magnetococcus massalia (strain MO-1)</name>
    <dbReference type="NCBI Taxonomy" id="451514"/>
    <lineage>
        <taxon>Bacteria</taxon>
        <taxon>Pseudomonadati</taxon>
        <taxon>Pseudomonadota</taxon>
        <taxon>Magnetococcia</taxon>
        <taxon>Magnetococcales</taxon>
        <taxon>Magnetococcaceae</taxon>
        <taxon>Magnetococcus</taxon>
    </lineage>
</organism>
<evidence type="ECO:0000256" key="1">
    <source>
        <dbReference type="SAM" id="MobiDB-lite"/>
    </source>
</evidence>
<dbReference type="EMBL" id="LO017727">
    <property type="protein sequence ID" value="CRH05982.1"/>
    <property type="molecule type" value="Genomic_DNA"/>
</dbReference>
<evidence type="ECO:0000313" key="2">
    <source>
        <dbReference type="EMBL" id="CRH05982.1"/>
    </source>
</evidence>
<protein>
    <submittedName>
        <fullName evidence="2">Uncharacterized protein</fullName>
    </submittedName>
</protein>
<evidence type="ECO:0000313" key="3">
    <source>
        <dbReference type="EMBL" id="CRH06089.1"/>
    </source>
</evidence>
<reference evidence="2" key="1">
    <citation type="submission" date="2015-04" db="EMBL/GenBank/DDBJ databases">
        <authorList>
            <person name="Syromyatnikov M.Y."/>
            <person name="Popov V.N."/>
        </authorList>
    </citation>
    <scope>NUCLEOTIDE SEQUENCE</scope>
    <source>
        <strain evidence="2">MO-1</strain>
    </source>
</reference>
<gene>
    <name evidence="2" type="ORF">MAGMO_1805</name>
    <name evidence="3" type="ORF">MAGMO_1916</name>
</gene>
<feature type="region of interest" description="Disordered" evidence="1">
    <location>
        <begin position="41"/>
        <end position="63"/>
    </location>
</feature>
<accession>A0A1S7LGA4</accession>
<dbReference type="EMBL" id="LO017727">
    <property type="protein sequence ID" value="CRH06089.1"/>
    <property type="molecule type" value="Genomic_DNA"/>
</dbReference>
<sequence>MRSAATPTSHPDLSHFLYLKQRLTKNAVFWRFAVSFVQPKRGRNKSRPLKSNTKTESSEYFRK</sequence>
<name>A0A1S7LGA4_MAGMO</name>
<dbReference type="AlphaFoldDB" id="A0A1S7LGA4"/>
<proteinExistence type="predicted"/>